<evidence type="ECO:0000313" key="1">
    <source>
        <dbReference type="EMBL" id="KAK3946511.1"/>
    </source>
</evidence>
<gene>
    <name evidence="1" type="ORF">QBC32DRAFT_357871</name>
</gene>
<dbReference type="EMBL" id="MU859840">
    <property type="protein sequence ID" value="KAK3946511.1"/>
    <property type="molecule type" value="Genomic_DNA"/>
</dbReference>
<organism evidence="1 2">
    <name type="scientific">Pseudoneurospora amorphoporcata</name>
    <dbReference type="NCBI Taxonomy" id="241081"/>
    <lineage>
        <taxon>Eukaryota</taxon>
        <taxon>Fungi</taxon>
        <taxon>Dikarya</taxon>
        <taxon>Ascomycota</taxon>
        <taxon>Pezizomycotina</taxon>
        <taxon>Sordariomycetes</taxon>
        <taxon>Sordariomycetidae</taxon>
        <taxon>Sordariales</taxon>
        <taxon>Sordariaceae</taxon>
        <taxon>Pseudoneurospora</taxon>
    </lineage>
</organism>
<reference evidence="1" key="2">
    <citation type="submission" date="2023-06" db="EMBL/GenBank/DDBJ databases">
        <authorList>
            <consortium name="Lawrence Berkeley National Laboratory"/>
            <person name="Mondo S.J."/>
            <person name="Hensen N."/>
            <person name="Bonometti L."/>
            <person name="Westerberg I."/>
            <person name="Brannstrom I.O."/>
            <person name="Guillou S."/>
            <person name="Cros-Aarteil S."/>
            <person name="Calhoun S."/>
            <person name="Haridas S."/>
            <person name="Kuo A."/>
            <person name="Pangilinan J."/>
            <person name="Riley R."/>
            <person name="Labutti K."/>
            <person name="Andreopoulos B."/>
            <person name="Lipzen A."/>
            <person name="Chen C."/>
            <person name="Yanf M."/>
            <person name="Daum C."/>
            <person name="Ng V."/>
            <person name="Clum A."/>
            <person name="Steindorff A."/>
            <person name="Ohm R."/>
            <person name="Martin F."/>
            <person name="Silar P."/>
            <person name="Natvig D."/>
            <person name="Lalanne C."/>
            <person name="Gautier V."/>
            <person name="Ament-Velasquez S.L."/>
            <person name="Kruys A."/>
            <person name="Hutchinson M.I."/>
            <person name="Powell A.J."/>
            <person name="Barry K."/>
            <person name="Miller A.N."/>
            <person name="Grigoriev I.V."/>
            <person name="Debuchy R."/>
            <person name="Gladieux P."/>
            <person name="Thoren M.H."/>
            <person name="Johannesson H."/>
        </authorList>
    </citation>
    <scope>NUCLEOTIDE SEQUENCE</scope>
    <source>
        <strain evidence="1">CBS 626.80</strain>
    </source>
</reference>
<comment type="caution">
    <text evidence="1">The sequence shown here is derived from an EMBL/GenBank/DDBJ whole genome shotgun (WGS) entry which is preliminary data.</text>
</comment>
<name>A0AAN6NJY7_9PEZI</name>
<protein>
    <submittedName>
        <fullName evidence="1">Uncharacterized protein</fullName>
    </submittedName>
</protein>
<reference evidence="1" key="1">
    <citation type="journal article" date="2023" name="Mol. Phylogenet. Evol.">
        <title>Genome-scale phylogeny and comparative genomics of the fungal order Sordariales.</title>
        <authorList>
            <person name="Hensen N."/>
            <person name="Bonometti L."/>
            <person name="Westerberg I."/>
            <person name="Brannstrom I.O."/>
            <person name="Guillou S."/>
            <person name="Cros-Aarteil S."/>
            <person name="Calhoun S."/>
            <person name="Haridas S."/>
            <person name="Kuo A."/>
            <person name="Mondo S."/>
            <person name="Pangilinan J."/>
            <person name="Riley R."/>
            <person name="LaButti K."/>
            <person name="Andreopoulos B."/>
            <person name="Lipzen A."/>
            <person name="Chen C."/>
            <person name="Yan M."/>
            <person name="Daum C."/>
            <person name="Ng V."/>
            <person name="Clum A."/>
            <person name="Steindorff A."/>
            <person name="Ohm R.A."/>
            <person name="Martin F."/>
            <person name="Silar P."/>
            <person name="Natvig D.O."/>
            <person name="Lalanne C."/>
            <person name="Gautier V."/>
            <person name="Ament-Velasquez S.L."/>
            <person name="Kruys A."/>
            <person name="Hutchinson M.I."/>
            <person name="Powell A.J."/>
            <person name="Barry K."/>
            <person name="Miller A.N."/>
            <person name="Grigoriev I.V."/>
            <person name="Debuchy R."/>
            <person name="Gladieux P."/>
            <person name="Hiltunen Thoren M."/>
            <person name="Johannesson H."/>
        </authorList>
    </citation>
    <scope>NUCLEOTIDE SEQUENCE</scope>
    <source>
        <strain evidence="1">CBS 626.80</strain>
    </source>
</reference>
<proteinExistence type="predicted"/>
<dbReference type="AlphaFoldDB" id="A0AAN6NJY7"/>
<keyword evidence="2" id="KW-1185">Reference proteome</keyword>
<sequence>MCTQTVLTTHLCNKCDSPMSNSGSPCCGIGHMSREFSWRLQCIQNQADQCSIGDCVKGSKCYNCESTGGVSLRLVFT</sequence>
<dbReference type="Proteomes" id="UP001303222">
    <property type="component" value="Unassembled WGS sequence"/>
</dbReference>
<evidence type="ECO:0000313" key="2">
    <source>
        <dbReference type="Proteomes" id="UP001303222"/>
    </source>
</evidence>
<accession>A0AAN6NJY7</accession>